<dbReference type="EMBL" id="VDMQ01000003">
    <property type="protein sequence ID" value="TNM56105.1"/>
    <property type="molecule type" value="Genomic_DNA"/>
</dbReference>
<evidence type="ECO:0000256" key="1">
    <source>
        <dbReference type="ARBA" id="ARBA00006252"/>
    </source>
</evidence>
<proteinExistence type="inferred from homology"/>
<sequence length="265" mass="29295">MNSFHEPISGHAHWVYTHPQADSLNRHLLQVGRSALAEKYELTVSDLYADRFNPTLGEHDLGSLSGAGGNLAELTGEAYARGEVEPEVRREQERLAASELLVLQFPLWWYGPPAMLKGWIDRVLQTGFAQGDVDDSTGLPRRYGDGRLMGRKALIIVTAGDDSRTLGPRGISGDLESLLFPLTHGALWYVGIETLDLHVVYDADGLGADGREREATRLTARIAGLREERARPYRRMLGGDYDRSTRALVDSVHPGRTDLTIHRAG</sequence>
<protein>
    <submittedName>
        <fullName evidence="4">NAD(P)H-dependent oxidoreductase</fullName>
    </submittedName>
</protein>
<comment type="similarity">
    <text evidence="1">Belongs to the NAD(P)H dehydrogenase (quinone) family.</text>
</comment>
<dbReference type="RefSeq" id="WP_139468225.1">
    <property type="nucleotide sequence ID" value="NZ_JBMDYA010000570.1"/>
</dbReference>
<dbReference type="GO" id="GO:0005829">
    <property type="term" value="C:cytosol"/>
    <property type="evidence" value="ECO:0007669"/>
    <property type="project" value="TreeGrafter"/>
</dbReference>
<dbReference type="PANTHER" id="PTHR10204">
    <property type="entry name" value="NAD P H OXIDOREDUCTASE-RELATED"/>
    <property type="match status" value="1"/>
</dbReference>
<dbReference type="GO" id="GO:0003955">
    <property type="term" value="F:NAD(P)H dehydrogenase (quinone) activity"/>
    <property type="evidence" value="ECO:0007669"/>
    <property type="project" value="TreeGrafter"/>
</dbReference>
<evidence type="ECO:0000313" key="5">
    <source>
        <dbReference type="Proteomes" id="UP000314223"/>
    </source>
</evidence>
<dbReference type="Pfam" id="PF02525">
    <property type="entry name" value="Flavodoxin_2"/>
    <property type="match status" value="1"/>
</dbReference>
<dbReference type="InterPro" id="IPR051545">
    <property type="entry name" value="NAD(P)H_dehydrogenase_qn"/>
</dbReference>
<dbReference type="PANTHER" id="PTHR10204:SF34">
    <property type="entry name" value="NAD(P)H DEHYDROGENASE [QUINONE] 1 ISOFORM 1"/>
    <property type="match status" value="1"/>
</dbReference>
<dbReference type="Gene3D" id="3.40.50.360">
    <property type="match status" value="1"/>
</dbReference>
<accession>A0A5C4X3J7</accession>
<evidence type="ECO:0000256" key="2">
    <source>
        <dbReference type="ARBA" id="ARBA00023002"/>
    </source>
</evidence>
<gene>
    <name evidence="4" type="ORF">FHQ09_07800</name>
</gene>
<dbReference type="Proteomes" id="UP000314223">
    <property type="component" value="Unassembled WGS sequence"/>
</dbReference>
<keyword evidence="2" id="KW-0560">Oxidoreductase</keyword>
<dbReference type="InterPro" id="IPR003680">
    <property type="entry name" value="Flavodoxin_fold"/>
</dbReference>
<feature type="domain" description="Flavodoxin-like fold" evidence="3">
    <location>
        <begin position="14"/>
        <end position="214"/>
    </location>
</feature>
<comment type="caution">
    <text evidence="4">The sequence shown here is derived from an EMBL/GenBank/DDBJ whole genome shotgun (WGS) entry which is preliminary data.</text>
</comment>
<evidence type="ECO:0000313" key="4">
    <source>
        <dbReference type="EMBL" id="TNM56105.1"/>
    </source>
</evidence>
<name>A0A5C4X3J7_9MICO</name>
<dbReference type="AlphaFoldDB" id="A0A5C4X3J7"/>
<dbReference type="SUPFAM" id="SSF52218">
    <property type="entry name" value="Flavoproteins"/>
    <property type="match status" value="1"/>
</dbReference>
<dbReference type="InterPro" id="IPR029039">
    <property type="entry name" value="Flavoprotein-like_sf"/>
</dbReference>
<reference evidence="4 5" key="1">
    <citation type="submission" date="2019-06" db="EMBL/GenBank/DDBJ databases">
        <authorList>
            <person name="Mardanova A.M."/>
            <person name="Pudova D.S."/>
            <person name="Shagimardanova E.I."/>
            <person name="Gogoleva N.E."/>
            <person name="Lutfullin M.T."/>
            <person name="Hadieva G.F."/>
            <person name="Sharipova M.R."/>
        </authorList>
    </citation>
    <scope>NUCLEOTIDE SEQUENCE [LARGE SCALE GENOMIC DNA]</scope>
    <source>
        <strain evidence="4 5">MG-1</strain>
    </source>
</reference>
<evidence type="ECO:0000259" key="3">
    <source>
        <dbReference type="Pfam" id="PF02525"/>
    </source>
</evidence>
<organism evidence="4 5">
    <name type="scientific">Brevibacterium sediminis</name>
    <dbReference type="NCBI Taxonomy" id="1857024"/>
    <lineage>
        <taxon>Bacteria</taxon>
        <taxon>Bacillati</taxon>
        <taxon>Actinomycetota</taxon>
        <taxon>Actinomycetes</taxon>
        <taxon>Micrococcales</taxon>
        <taxon>Brevibacteriaceae</taxon>
        <taxon>Brevibacterium</taxon>
    </lineage>
</organism>